<dbReference type="EMBL" id="MU859080">
    <property type="protein sequence ID" value="KAK3955148.1"/>
    <property type="molecule type" value="Genomic_DNA"/>
</dbReference>
<feature type="compositionally biased region" description="Low complexity" evidence="1">
    <location>
        <begin position="257"/>
        <end position="273"/>
    </location>
</feature>
<reference evidence="2" key="1">
    <citation type="journal article" date="2023" name="Mol. Phylogenet. Evol.">
        <title>Genome-scale phylogeny and comparative genomics of the fungal order Sordariales.</title>
        <authorList>
            <person name="Hensen N."/>
            <person name="Bonometti L."/>
            <person name="Westerberg I."/>
            <person name="Brannstrom I.O."/>
            <person name="Guillou S."/>
            <person name="Cros-Aarteil S."/>
            <person name="Calhoun S."/>
            <person name="Haridas S."/>
            <person name="Kuo A."/>
            <person name="Mondo S."/>
            <person name="Pangilinan J."/>
            <person name="Riley R."/>
            <person name="LaButti K."/>
            <person name="Andreopoulos B."/>
            <person name="Lipzen A."/>
            <person name="Chen C."/>
            <person name="Yan M."/>
            <person name="Daum C."/>
            <person name="Ng V."/>
            <person name="Clum A."/>
            <person name="Steindorff A."/>
            <person name="Ohm R.A."/>
            <person name="Martin F."/>
            <person name="Silar P."/>
            <person name="Natvig D.O."/>
            <person name="Lalanne C."/>
            <person name="Gautier V."/>
            <person name="Ament-Velasquez S.L."/>
            <person name="Kruys A."/>
            <person name="Hutchinson M.I."/>
            <person name="Powell A.J."/>
            <person name="Barry K."/>
            <person name="Miller A.N."/>
            <person name="Grigoriev I.V."/>
            <person name="Debuchy R."/>
            <person name="Gladieux P."/>
            <person name="Hiltunen Thoren M."/>
            <person name="Johannesson H."/>
        </authorList>
    </citation>
    <scope>NUCLEOTIDE SEQUENCE</scope>
    <source>
        <strain evidence="2">CBS 626.80</strain>
    </source>
</reference>
<gene>
    <name evidence="2" type="ORF">QBC32DRAFT_206186</name>
</gene>
<evidence type="ECO:0000256" key="1">
    <source>
        <dbReference type="SAM" id="MobiDB-lite"/>
    </source>
</evidence>
<dbReference type="AlphaFoldDB" id="A0AAN6P3W9"/>
<feature type="compositionally biased region" description="Low complexity" evidence="1">
    <location>
        <begin position="186"/>
        <end position="198"/>
    </location>
</feature>
<feature type="region of interest" description="Disordered" evidence="1">
    <location>
        <begin position="356"/>
        <end position="406"/>
    </location>
</feature>
<comment type="caution">
    <text evidence="2">The sequence shown here is derived from an EMBL/GenBank/DDBJ whole genome shotgun (WGS) entry which is preliminary data.</text>
</comment>
<feature type="compositionally biased region" description="Polar residues" evidence="1">
    <location>
        <begin position="88"/>
        <end position="102"/>
    </location>
</feature>
<sequence>MVKTRQEVKDMWWKVMAKILLAEHRERREKEKEVVASGWERASRSTSPTSRSFASSEETDSSLRPEDCFSTVNGGGSVHSEHEDNGEDAQQSVQATTSSDPSNPEFDQWYAEWFSQWVLESSRKLRSPESESRFSSYCFASSTAASVIGSDHDEEESNIRSRPATPTPLSSPTISARGRVRYRCPSLSGSNSSSSVSPTRRDSTSIPALSSPVYRSYSPCRGRSPSLCWKSRSSPSSHVFRRRPSPRNIDRSPLPPSSALSHAFPTCTSSSPSPSRPPSHSPSRLLSRSSSPTPSSNPTYYIKGRPTNAETEDYLSNAHLLRFPATVSARLMMTAETLGVDGEGKRKLVQELQRTPSASSSSATVLESGVRVDGRRRTSEEVKGFDWGFGMGRKDDEGGEEGFETQ</sequence>
<feature type="region of interest" description="Disordered" evidence="1">
    <location>
        <begin position="26"/>
        <end position="104"/>
    </location>
</feature>
<proteinExistence type="predicted"/>
<evidence type="ECO:0000313" key="2">
    <source>
        <dbReference type="EMBL" id="KAK3955148.1"/>
    </source>
</evidence>
<accession>A0AAN6P3W9</accession>
<evidence type="ECO:0000313" key="3">
    <source>
        <dbReference type="Proteomes" id="UP001303222"/>
    </source>
</evidence>
<keyword evidence="3" id="KW-1185">Reference proteome</keyword>
<organism evidence="2 3">
    <name type="scientific">Pseudoneurospora amorphoporcata</name>
    <dbReference type="NCBI Taxonomy" id="241081"/>
    <lineage>
        <taxon>Eukaryota</taxon>
        <taxon>Fungi</taxon>
        <taxon>Dikarya</taxon>
        <taxon>Ascomycota</taxon>
        <taxon>Pezizomycotina</taxon>
        <taxon>Sordariomycetes</taxon>
        <taxon>Sordariomycetidae</taxon>
        <taxon>Sordariales</taxon>
        <taxon>Sordariaceae</taxon>
        <taxon>Pseudoneurospora</taxon>
    </lineage>
</organism>
<name>A0AAN6P3W9_9PEZI</name>
<feature type="compositionally biased region" description="Low complexity" evidence="1">
    <location>
        <begin position="281"/>
        <end position="296"/>
    </location>
</feature>
<feature type="compositionally biased region" description="Low complexity" evidence="1">
    <location>
        <begin position="44"/>
        <end position="56"/>
    </location>
</feature>
<protein>
    <submittedName>
        <fullName evidence="2">Uncharacterized protein</fullName>
    </submittedName>
</protein>
<feature type="compositionally biased region" description="Basic and acidic residues" evidence="1">
    <location>
        <begin position="370"/>
        <end position="384"/>
    </location>
</feature>
<dbReference type="Proteomes" id="UP001303222">
    <property type="component" value="Unassembled WGS sequence"/>
</dbReference>
<feature type="compositionally biased region" description="Acidic residues" evidence="1">
    <location>
        <begin position="397"/>
        <end position="406"/>
    </location>
</feature>
<feature type="region of interest" description="Disordered" evidence="1">
    <location>
        <begin position="147"/>
        <end position="308"/>
    </location>
</feature>
<reference evidence="2" key="2">
    <citation type="submission" date="2023-06" db="EMBL/GenBank/DDBJ databases">
        <authorList>
            <consortium name="Lawrence Berkeley National Laboratory"/>
            <person name="Mondo S.J."/>
            <person name="Hensen N."/>
            <person name="Bonometti L."/>
            <person name="Westerberg I."/>
            <person name="Brannstrom I.O."/>
            <person name="Guillou S."/>
            <person name="Cros-Aarteil S."/>
            <person name="Calhoun S."/>
            <person name="Haridas S."/>
            <person name="Kuo A."/>
            <person name="Pangilinan J."/>
            <person name="Riley R."/>
            <person name="Labutti K."/>
            <person name="Andreopoulos B."/>
            <person name="Lipzen A."/>
            <person name="Chen C."/>
            <person name="Yanf M."/>
            <person name="Daum C."/>
            <person name="Ng V."/>
            <person name="Clum A."/>
            <person name="Steindorff A."/>
            <person name="Ohm R."/>
            <person name="Martin F."/>
            <person name="Silar P."/>
            <person name="Natvig D."/>
            <person name="Lalanne C."/>
            <person name="Gautier V."/>
            <person name="Ament-Velasquez S.L."/>
            <person name="Kruys A."/>
            <person name="Hutchinson M.I."/>
            <person name="Powell A.J."/>
            <person name="Barry K."/>
            <person name="Miller A.N."/>
            <person name="Grigoriev I.V."/>
            <person name="Debuchy R."/>
            <person name="Gladieux P."/>
            <person name="Thoren M.H."/>
            <person name="Johannesson H."/>
        </authorList>
    </citation>
    <scope>NUCLEOTIDE SEQUENCE</scope>
    <source>
        <strain evidence="2">CBS 626.80</strain>
    </source>
</reference>